<proteinExistence type="predicted"/>
<dbReference type="AlphaFoldDB" id="H2YQK0"/>
<accession>H2YQK0</accession>
<dbReference type="Gene3D" id="2.60.120.200">
    <property type="match status" value="1"/>
</dbReference>
<organism evidence="3 4">
    <name type="scientific">Ciona savignyi</name>
    <name type="common">Pacific transparent sea squirt</name>
    <dbReference type="NCBI Taxonomy" id="51511"/>
    <lineage>
        <taxon>Eukaryota</taxon>
        <taxon>Metazoa</taxon>
        <taxon>Chordata</taxon>
        <taxon>Tunicata</taxon>
        <taxon>Ascidiacea</taxon>
        <taxon>Phlebobranchia</taxon>
        <taxon>Cionidae</taxon>
        <taxon>Ciona</taxon>
    </lineage>
</organism>
<dbReference type="Proteomes" id="UP000007875">
    <property type="component" value="Unassembled WGS sequence"/>
</dbReference>
<dbReference type="PANTHER" id="PTHR15036:SF89">
    <property type="entry name" value="NEUREXIN 1, ISOFORM F"/>
    <property type="match status" value="1"/>
</dbReference>
<protein>
    <recommendedName>
        <fullName evidence="2">Laminin G domain-containing protein</fullName>
    </recommendedName>
</protein>
<reference evidence="4" key="1">
    <citation type="submission" date="2003-08" db="EMBL/GenBank/DDBJ databases">
        <authorList>
            <person name="Birren B."/>
            <person name="Nusbaum C."/>
            <person name="Abebe A."/>
            <person name="Abouelleil A."/>
            <person name="Adekoya E."/>
            <person name="Ait-zahra M."/>
            <person name="Allen N."/>
            <person name="Allen T."/>
            <person name="An P."/>
            <person name="Anderson M."/>
            <person name="Anderson S."/>
            <person name="Arachchi H."/>
            <person name="Armbruster J."/>
            <person name="Bachantsang P."/>
            <person name="Baldwin J."/>
            <person name="Barry A."/>
            <person name="Bayul T."/>
            <person name="Blitshsteyn B."/>
            <person name="Bloom T."/>
            <person name="Blye J."/>
            <person name="Boguslavskiy L."/>
            <person name="Borowsky M."/>
            <person name="Boukhgalter B."/>
            <person name="Brunache A."/>
            <person name="Butler J."/>
            <person name="Calixte N."/>
            <person name="Calvo S."/>
            <person name="Camarata J."/>
            <person name="Campo K."/>
            <person name="Chang J."/>
            <person name="Cheshatsang Y."/>
            <person name="Citroen M."/>
            <person name="Collymore A."/>
            <person name="Considine T."/>
            <person name="Cook A."/>
            <person name="Cooke P."/>
            <person name="Corum B."/>
            <person name="Cuomo C."/>
            <person name="David R."/>
            <person name="Dawoe T."/>
            <person name="Degray S."/>
            <person name="Dodge S."/>
            <person name="Dooley K."/>
            <person name="Dorje P."/>
            <person name="Dorjee K."/>
            <person name="Dorris L."/>
            <person name="Duffey N."/>
            <person name="Dupes A."/>
            <person name="Elkins T."/>
            <person name="Engels R."/>
            <person name="Erickson J."/>
            <person name="Farina A."/>
            <person name="Faro S."/>
            <person name="Ferreira P."/>
            <person name="Fischer H."/>
            <person name="Fitzgerald M."/>
            <person name="Foley K."/>
            <person name="Gage D."/>
            <person name="Galagan J."/>
            <person name="Gearin G."/>
            <person name="Gnerre S."/>
            <person name="Gnirke A."/>
            <person name="Goyette A."/>
            <person name="Graham J."/>
            <person name="Grandbois E."/>
            <person name="Gyaltsen K."/>
            <person name="Hafez N."/>
            <person name="Hagopian D."/>
            <person name="Hagos B."/>
            <person name="Hall J."/>
            <person name="Hatcher B."/>
            <person name="Heller A."/>
            <person name="Higgins H."/>
            <person name="Honan T."/>
            <person name="Horn A."/>
            <person name="Houde N."/>
            <person name="Hughes L."/>
            <person name="Hulme W."/>
            <person name="Husby E."/>
            <person name="Iliev I."/>
            <person name="Jaffe D."/>
            <person name="Jones C."/>
            <person name="Kamal M."/>
            <person name="Kamat A."/>
            <person name="Kamvysselis M."/>
            <person name="Karlsson E."/>
            <person name="Kells C."/>
            <person name="Kieu A."/>
            <person name="Kisner P."/>
            <person name="Kodira C."/>
            <person name="Kulbokas E."/>
            <person name="Labutti K."/>
            <person name="Lama D."/>
            <person name="Landers T."/>
            <person name="Leger J."/>
            <person name="Levine S."/>
            <person name="Lewis D."/>
            <person name="Lewis T."/>
            <person name="Lindblad-toh K."/>
            <person name="Liu X."/>
            <person name="Lokyitsang T."/>
            <person name="Lokyitsang Y."/>
            <person name="Lucien O."/>
            <person name="Lui A."/>
            <person name="Ma L.J."/>
            <person name="Mabbitt R."/>
            <person name="Macdonald J."/>
            <person name="Maclean C."/>
            <person name="Major J."/>
            <person name="Manning J."/>
            <person name="Marabella R."/>
            <person name="Maru K."/>
            <person name="Matthews C."/>
            <person name="Mauceli E."/>
            <person name="Mccarthy M."/>
            <person name="Mcdonough S."/>
            <person name="Mcghee T."/>
            <person name="Meldrim J."/>
            <person name="Meneus L."/>
            <person name="Mesirov J."/>
            <person name="Mihalev A."/>
            <person name="Mihova T."/>
            <person name="Mikkelsen T."/>
            <person name="Mlenga V."/>
            <person name="Moru K."/>
            <person name="Mozes J."/>
            <person name="Mulrain L."/>
            <person name="Munson G."/>
            <person name="Naylor J."/>
            <person name="Newes C."/>
            <person name="Nguyen C."/>
            <person name="Nguyen N."/>
            <person name="Nguyen T."/>
            <person name="Nicol R."/>
            <person name="Nielsen C."/>
            <person name="Nizzari M."/>
            <person name="Norbu C."/>
            <person name="Norbu N."/>
            <person name="O'donnell P."/>
            <person name="Okoawo O."/>
            <person name="O'leary S."/>
            <person name="Omotosho B."/>
            <person name="O'neill K."/>
            <person name="Osman S."/>
            <person name="Parker S."/>
            <person name="Perrin D."/>
            <person name="Phunkhang P."/>
            <person name="Piqani B."/>
            <person name="Purcell S."/>
            <person name="Rachupka T."/>
            <person name="Ramasamy U."/>
            <person name="Rameau R."/>
            <person name="Ray V."/>
            <person name="Raymond C."/>
            <person name="Retta R."/>
            <person name="Richardson S."/>
            <person name="Rise C."/>
            <person name="Rodriguez J."/>
            <person name="Rogers J."/>
            <person name="Rogov P."/>
            <person name="Rutman M."/>
            <person name="Schupbach R."/>
            <person name="Seaman C."/>
            <person name="Settipalli S."/>
            <person name="Sharpe T."/>
            <person name="Sheridan J."/>
            <person name="Sherpa N."/>
            <person name="Shi J."/>
            <person name="Smirnov S."/>
            <person name="Smith C."/>
            <person name="Sougnez C."/>
            <person name="Spencer B."/>
            <person name="Stalker J."/>
            <person name="Stange-thomann N."/>
            <person name="Stavropoulos S."/>
            <person name="Stetson K."/>
            <person name="Stone C."/>
            <person name="Stone S."/>
            <person name="Stubbs M."/>
            <person name="Talamas J."/>
            <person name="Tchuinga P."/>
            <person name="Tenzing P."/>
            <person name="Tesfaye S."/>
            <person name="Theodore J."/>
            <person name="Thoulutsang Y."/>
            <person name="Topham K."/>
            <person name="Towey S."/>
            <person name="Tsamla T."/>
            <person name="Tsomo N."/>
            <person name="Vallee D."/>
            <person name="Vassiliev H."/>
            <person name="Venkataraman V."/>
            <person name="Vinson J."/>
            <person name="Vo A."/>
            <person name="Wade C."/>
            <person name="Wang S."/>
            <person name="Wangchuk T."/>
            <person name="Wangdi T."/>
            <person name="Whittaker C."/>
            <person name="Wilkinson J."/>
            <person name="Wu Y."/>
            <person name="Wyman D."/>
            <person name="Yadav S."/>
            <person name="Yang S."/>
            <person name="Yang X."/>
            <person name="Yeager S."/>
            <person name="Yee E."/>
            <person name="Young G."/>
            <person name="Zainoun J."/>
            <person name="Zembeck L."/>
            <person name="Zimmer A."/>
            <person name="Zody M."/>
            <person name="Lander E."/>
        </authorList>
    </citation>
    <scope>NUCLEOTIDE SEQUENCE [LARGE SCALE GENOMIC DNA]</scope>
</reference>
<sequence>ALNEAVATFRGSEWFSYDLSHQAISSYNDQISLSFKTRQNNGLLLHTGKSADYVNLSLQKGVVQLVVNLGSGAIEVLVEPVNGSFSDNRWHSVMVNRTLRRVS</sequence>
<dbReference type="OMA" id="DSTRCPC"/>
<dbReference type="CDD" id="cd00110">
    <property type="entry name" value="LamG"/>
    <property type="match status" value="1"/>
</dbReference>
<dbReference type="InterPro" id="IPR013320">
    <property type="entry name" value="ConA-like_dom_sf"/>
</dbReference>
<dbReference type="eggNOG" id="KOG3514">
    <property type="taxonomic scope" value="Eukaryota"/>
</dbReference>
<dbReference type="STRING" id="51511.ENSCSAVP00000007608"/>
<dbReference type="Ensembl" id="ENSCSAVT00000007708.1">
    <property type="protein sequence ID" value="ENSCSAVP00000007608.1"/>
    <property type="gene ID" value="ENSCSAVG00000004553.1"/>
</dbReference>
<evidence type="ECO:0000313" key="4">
    <source>
        <dbReference type="Proteomes" id="UP000007875"/>
    </source>
</evidence>
<dbReference type="InParanoid" id="H2YQK0"/>
<dbReference type="InterPro" id="IPR050372">
    <property type="entry name" value="Neurexin-related_CASP"/>
</dbReference>
<reference evidence="3" key="3">
    <citation type="submission" date="2025-09" db="UniProtKB">
        <authorList>
            <consortium name="Ensembl"/>
        </authorList>
    </citation>
    <scope>IDENTIFICATION</scope>
</reference>
<evidence type="ECO:0000256" key="1">
    <source>
        <dbReference type="PROSITE-ProRule" id="PRU00122"/>
    </source>
</evidence>
<evidence type="ECO:0000259" key="2">
    <source>
        <dbReference type="PROSITE" id="PS50025"/>
    </source>
</evidence>
<dbReference type="GeneTree" id="ENSGT00940000154292"/>
<dbReference type="PROSITE" id="PS50025">
    <property type="entry name" value="LAM_G_DOMAIN"/>
    <property type="match status" value="1"/>
</dbReference>
<comment type="caution">
    <text evidence="1">Lacks conserved residue(s) required for the propagation of feature annotation.</text>
</comment>
<evidence type="ECO:0000313" key="3">
    <source>
        <dbReference type="Ensembl" id="ENSCSAVP00000007608.1"/>
    </source>
</evidence>
<dbReference type="HOGENOM" id="CLU_2269754_0_0_1"/>
<dbReference type="PANTHER" id="PTHR15036">
    <property type="entry name" value="PIKACHURIN-LIKE PROTEIN"/>
    <property type="match status" value="1"/>
</dbReference>
<feature type="domain" description="Laminin G" evidence="2">
    <location>
        <begin position="6"/>
        <end position="103"/>
    </location>
</feature>
<reference evidence="3" key="2">
    <citation type="submission" date="2025-08" db="UniProtKB">
        <authorList>
            <consortium name="Ensembl"/>
        </authorList>
    </citation>
    <scope>IDENTIFICATION</scope>
</reference>
<dbReference type="InterPro" id="IPR001791">
    <property type="entry name" value="Laminin_G"/>
</dbReference>
<dbReference type="SUPFAM" id="SSF49899">
    <property type="entry name" value="Concanavalin A-like lectins/glucanases"/>
    <property type="match status" value="1"/>
</dbReference>
<dbReference type="Pfam" id="PF02210">
    <property type="entry name" value="Laminin_G_2"/>
    <property type="match status" value="1"/>
</dbReference>
<name>H2YQK0_CIOSA</name>
<keyword evidence="4" id="KW-1185">Reference proteome</keyword>